<name>A0A381P003_9ZZZZ</name>
<dbReference type="InterPro" id="IPR046348">
    <property type="entry name" value="SIS_dom_sf"/>
</dbReference>
<dbReference type="AlphaFoldDB" id="A0A381P003"/>
<dbReference type="Gene3D" id="3.40.50.10490">
    <property type="entry name" value="Glucose-6-phosphate isomerase like protein, domain 1"/>
    <property type="match status" value="2"/>
</dbReference>
<evidence type="ECO:0008006" key="2">
    <source>
        <dbReference type="Google" id="ProtNLM"/>
    </source>
</evidence>
<evidence type="ECO:0000313" key="1">
    <source>
        <dbReference type="EMBL" id="SUZ60201.1"/>
    </source>
</evidence>
<organism evidence="1">
    <name type="scientific">marine metagenome</name>
    <dbReference type="NCBI Taxonomy" id="408172"/>
    <lineage>
        <taxon>unclassified sequences</taxon>
        <taxon>metagenomes</taxon>
        <taxon>ecological metagenomes</taxon>
    </lineage>
</organism>
<dbReference type="GO" id="GO:0097367">
    <property type="term" value="F:carbohydrate derivative binding"/>
    <property type="evidence" value="ECO:0007669"/>
    <property type="project" value="InterPro"/>
</dbReference>
<dbReference type="SUPFAM" id="SSF53697">
    <property type="entry name" value="SIS domain"/>
    <property type="match status" value="1"/>
</dbReference>
<dbReference type="GO" id="GO:1901135">
    <property type="term" value="P:carbohydrate derivative metabolic process"/>
    <property type="evidence" value="ECO:0007669"/>
    <property type="project" value="InterPro"/>
</dbReference>
<sequence length="397" mass="42575">MSDLVKALAARAPSIQTLTRGISTADQVSRGYGHTLQEICRQPEAWQAIASQLRDCVLPSVESSDGLILVGSGSSHFIGVALAPTLQVNLERPVRAVSAGEILLSPDAYVNSKRCPTVVSFGRSGDSPESIAVADLIFDRWPQCEQIFVTCNPSGRLATAYESAPQIRTVVLGSNVNDQSLVMTSSFTSLWLAGRGLGVRASDSAVPAIASSLAEMGQGLLLDHSERLAELACRSFDRAVFLGSGPRLGAALEAELKMLEMCAGRVTTYAESYLGLRHGPMAGLTNRSLLVAFISTNNRRRAYELDLLNEVQQKELGLCVVYCGSNLPSQIKDSDSRLSIEYGVSSLLGDDDLVAIDVLVGQLLGFFRCLHERLKPDAPSETGVIDRVVPSFPTYSP</sequence>
<protein>
    <recommendedName>
        <fullName evidence="2">SIS domain-containing protein</fullName>
    </recommendedName>
</protein>
<reference evidence="1" key="1">
    <citation type="submission" date="2018-05" db="EMBL/GenBank/DDBJ databases">
        <authorList>
            <person name="Lanie J.A."/>
            <person name="Ng W.-L."/>
            <person name="Kazmierczak K.M."/>
            <person name="Andrzejewski T.M."/>
            <person name="Davidsen T.M."/>
            <person name="Wayne K.J."/>
            <person name="Tettelin H."/>
            <person name="Glass J.I."/>
            <person name="Rusch D."/>
            <person name="Podicherti R."/>
            <person name="Tsui H.-C.T."/>
            <person name="Winkler M.E."/>
        </authorList>
    </citation>
    <scope>NUCLEOTIDE SEQUENCE</scope>
</reference>
<dbReference type="EMBL" id="UINC01000726">
    <property type="protein sequence ID" value="SUZ60201.1"/>
    <property type="molecule type" value="Genomic_DNA"/>
</dbReference>
<gene>
    <name evidence="1" type="ORF">METZ01_LOCUS13055</name>
</gene>
<proteinExistence type="predicted"/>
<accession>A0A381P003</accession>